<dbReference type="PANTHER" id="PTHR43205:SF7">
    <property type="entry name" value="PROSTAGLANDIN REDUCTASE 1"/>
    <property type="match status" value="1"/>
</dbReference>
<evidence type="ECO:0000313" key="3">
    <source>
        <dbReference type="EMBL" id="SUZ60409.1"/>
    </source>
</evidence>
<dbReference type="InterPro" id="IPR041694">
    <property type="entry name" value="ADH_N_2"/>
</dbReference>
<dbReference type="SUPFAM" id="SSF50129">
    <property type="entry name" value="GroES-like"/>
    <property type="match status" value="1"/>
</dbReference>
<dbReference type="PANTHER" id="PTHR43205">
    <property type="entry name" value="PROSTAGLANDIN REDUCTASE"/>
    <property type="match status" value="1"/>
</dbReference>
<dbReference type="Gene3D" id="3.90.180.10">
    <property type="entry name" value="Medium-chain alcohol dehydrogenases, catalytic domain"/>
    <property type="match status" value="1"/>
</dbReference>
<proteinExistence type="predicted"/>
<feature type="domain" description="Enoyl reductase (ER)" evidence="2">
    <location>
        <begin position="18"/>
        <end position="333"/>
    </location>
</feature>
<dbReference type="Gene3D" id="3.40.50.720">
    <property type="entry name" value="NAD(P)-binding Rossmann-like Domain"/>
    <property type="match status" value="1"/>
</dbReference>
<dbReference type="InterPro" id="IPR020843">
    <property type="entry name" value="ER"/>
</dbReference>
<dbReference type="SUPFAM" id="SSF51735">
    <property type="entry name" value="NAD(P)-binding Rossmann-fold domains"/>
    <property type="match status" value="1"/>
</dbReference>
<dbReference type="FunFam" id="3.40.50.720:FF:000121">
    <property type="entry name" value="Prostaglandin reductase 2"/>
    <property type="match status" value="1"/>
</dbReference>
<sequence>MNNKYFNKKIILSNYPVGLSKKDDFSVIAEEIDPLNDNDILIKTKYVGIDAALRLLLRDSDDFLFRVKKDDLIRGSIVGEVIESKNPKFSEGDYVLGSLGVQKYCVSTGEDIEKCDLSLANPELWLSGMGIPGLTAYFSLLDVCKPSPDKNVLITGAAGAVGSIAGQIAKLAGSKVIGTTSSDEKCKWLIEELGYDYAINYKNKDWFEKLSSVSDKRLDIIFDNTGGHVMDESLKIIGMKGIVLLCGSTSQYSENEIKGPNNYIWLGTMRARLQGFVIFDYEDRYEEARINLSKWLNEEKLKMPTHLVEGDIDKFPEIFEDLYKGKNYGKFVLKLKD</sequence>
<protein>
    <recommendedName>
        <fullName evidence="2">Enoyl reductase (ER) domain-containing protein</fullName>
    </recommendedName>
</protein>
<dbReference type="Pfam" id="PF16884">
    <property type="entry name" value="ADH_N_2"/>
    <property type="match status" value="1"/>
</dbReference>
<accession>A0A381P254</accession>
<dbReference type="GO" id="GO:0016628">
    <property type="term" value="F:oxidoreductase activity, acting on the CH-CH group of donors, NAD or NADP as acceptor"/>
    <property type="evidence" value="ECO:0007669"/>
    <property type="project" value="InterPro"/>
</dbReference>
<name>A0A381P254_9ZZZZ</name>
<organism evidence="3">
    <name type="scientific">marine metagenome</name>
    <dbReference type="NCBI Taxonomy" id="408172"/>
    <lineage>
        <taxon>unclassified sequences</taxon>
        <taxon>metagenomes</taxon>
        <taxon>ecological metagenomes</taxon>
    </lineage>
</organism>
<gene>
    <name evidence="3" type="ORF">METZ01_LOCUS13263</name>
</gene>
<evidence type="ECO:0000256" key="1">
    <source>
        <dbReference type="ARBA" id="ARBA00023002"/>
    </source>
</evidence>
<keyword evidence="1" id="KW-0560">Oxidoreductase</keyword>
<evidence type="ECO:0000259" key="2">
    <source>
        <dbReference type="SMART" id="SM00829"/>
    </source>
</evidence>
<reference evidence="3" key="1">
    <citation type="submission" date="2018-05" db="EMBL/GenBank/DDBJ databases">
        <authorList>
            <person name="Lanie J.A."/>
            <person name="Ng W.-L."/>
            <person name="Kazmierczak K.M."/>
            <person name="Andrzejewski T.M."/>
            <person name="Davidsen T.M."/>
            <person name="Wayne K.J."/>
            <person name="Tettelin H."/>
            <person name="Glass J.I."/>
            <person name="Rusch D."/>
            <person name="Podicherti R."/>
            <person name="Tsui H.-C.T."/>
            <person name="Winkler M.E."/>
        </authorList>
    </citation>
    <scope>NUCLEOTIDE SEQUENCE</scope>
</reference>
<dbReference type="InterPro" id="IPR011032">
    <property type="entry name" value="GroES-like_sf"/>
</dbReference>
<dbReference type="AlphaFoldDB" id="A0A381P254"/>
<dbReference type="SMART" id="SM00829">
    <property type="entry name" value="PKS_ER"/>
    <property type="match status" value="1"/>
</dbReference>
<dbReference type="InterPro" id="IPR013149">
    <property type="entry name" value="ADH-like_C"/>
</dbReference>
<dbReference type="InterPro" id="IPR045010">
    <property type="entry name" value="MDR_fam"/>
</dbReference>
<dbReference type="InterPro" id="IPR036291">
    <property type="entry name" value="NAD(P)-bd_dom_sf"/>
</dbReference>
<dbReference type="EMBL" id="UINC01000742">
    <property type="protein sequence ID" value="SUZ60409.1"/>
    <property type="molecule type" value="Genomic_DNA"/>
</dbReference>
<dbReference type="CDD" id="cd05288">
    <property type="entry name" value="PGDH"/>
    <property type="match status" value="1"/>
</dbReference>
<dbReference type="Pfam" id="PF00107">
    <property type="entry name" value="ADH_zinc_N"/>
    <property type="match status" value="1"/>
</dbReference>